<sequence>MSSQVSDTTFPKPTLSAEDERWKQWKEWKQRKKWEEFCRWEEERGQHRLSTAEDKSSILLNTGETTKYVLAGQPTGWAAMDKAIHEYDEDKVKDCKEDIDNLLVFAGLFSAILTAFLIESYPGLLGDTSGQNALALLQGGRISIAAAPVSPPTPFRPSTLDIRVNVLWFASLLLALISASFGILVKQWLREYMAVTNPSPQARLRLRHLRYPALATWKVFEIAAILPNILHLSLALFFVGLYYFASSVHSSIKITTIPLISAWGVCFFAVTFLPLLFPRCPYRSTLLIRPFALFHRSVQWSTNHVGHWISTHCLQRLPSNDTDPWYTRIKTCFWATLRAWLKGAEHACQRADEVEVTLSDQKDLKVLSDADAIQSNDELLVAEISEAAGQVDIAKLNAHATLKFVRELLRNRLSLSSLPDDDDNDSPHAYDELIIDLRGTTLLRRTQNAVIRIILDFLPRLPSSFKGLPGVADVQGKGRPGDASYLRPRLLFALLLSLSGESLDQVGFLVDHLSQQKRGREIVSMFNPASSSKSTATHLLPWKQNKMLSGLLRGLSIVYRSLIPPMFRQGTLEYNIAHRDAQKPEKASARNLAHGLCLVHMSVKAQWSLTQVLRSVGPTKEKYPGHNPQSGEPELLKHTLQTLGSKAMGYVISLESWTGPLDRSVLESMLKSLCSAIQNRIKSYDSASALTEYQCITGDTGGKVTVDSITLDNAVTFLCLQSLRPQWFRPEKCWSCLIPSLLCTSESRNYILARAVFGVPVLGILRLCWRAATHSHVSGVRIINGLDNVTLYNWKSALQLNLKDRDLARHDNTFALKLLSFSIYLYIFGTPRLLGITKTEKQAWKMVFDEFAAVLHDPNTQSEEELCDDPMHCHRTPSSAMATVCLELIRFEEILARILIQSPGTKDPAGMEFKNYAKFRYAPKRMINTTVIQGWDFPPLCSVFPQALISALKALAEPRWKQPISEEISRSTEIRFHNYCIAYDNRIRELMKLKGIWFSTGQTCTRFATRRRCTR</sequence>
<evidence type="ECO:0000313" key="2">
    <source>
        <dbReference type="Proteomes" id="UP001055072"/>
    </source>
</evidence>
<gene>
    <name evidence="1" type="ORF">BDY19DRAFT_109447</name>
</gene>
<dbReference type="EMBL" id="MU274910">
    <property type="protein sequence ID" value="KAI0089544.1"/>
    <property type="molecule type" value="Genomic_DNA"/>
</dbReference>
<comment type="caution">
    <text evidence="1">The sequence shown here is derived from an EMBL/GenBank/DDBJ whole genome shotgun (WGS) entry which is preliminary data.</text>
</comment>
<organism evidence="1 2">
    <name type="scientific">Irpex rosettiformis</name>
    <dbReference type="NCBI Taxonomy" id="378272"/>
    <lineage>
        <taxon>Eukaryota</taxon>
        <taxon>Fungi</taxon>
        <taxon>Dikarya</taxon>
        <taxon>Basidiomycota</taxon>
        <taxon>Agaricomycotina</taxon>
        <taxon>Agaricomycetes</taxon>
        <taxon>Polyporales</taxon>
        <taxon>Irpicaceae</taxon>
        <taxon>Irpex</taxon>
    </lineage>
</organism>
<name>A0ACB8U606_9APHY</name>
<protein>
    <submittedName>
        <fullName evidence="1">Uncharacterized protein</fullName>
    </submittedName>
</protein>
<dbReference type="Proteomes" id="UP001055072">
    <property type="component" value="Unassembled WGS sequence"/>
</dbReference>
<keyword evidence="2" id="KW-1185">Reference proteome</keyword>
<evidence type="ECO:0000313" key="1">
    <source>
        <dbReference type="EMBL" id="KAI0089544.1"/>
    </source>
</evidence>
<proteinExistence type="predicted"/>
<reference evidence="1" key="1">
    <citation type="journal article" date="2021" name="Environ. Microbiol.">
        <title>Gene family expansions and transcriptome signatures uncover fungal adaptations to wood decay.</title>
        <authorList>
            <person name="Hage H."/>
            <person name="Miyauchi S."/>
            <person name="Viragh M."/>
            <person name="Drula E."/>
            <person name="Min B."/>
            <person name="Chaduli D."/>
            <person name="Navarro D."/>
            <person name="Favel A."/>
            <person name="Norest M."/>
            <person name="Lesage-Meessen L."/>
            <person name="Balint B."/>
            <person name="Merenyi Z."/>
            <person name="de Eugenio L."/>
            <person name="Morin E."/>
            <person name="Martinez A.T."/>
            <person name="Baldrian P."/>
            <person name="Stursova M."/>
            <person name="Martinez M.J."/>
            <person name="Novotny C."/>
            <person name="Magnuson J.K."/>
            <person name="Spatafora J.W."/>
            <person name="Maurice S."/>
            <person name="Pangilinan J."/>
            <person name="Andreopoulos W."/>
            <person name="LaButti K."/>
            <person name="Hundley H."/>
            <person name="Na H."/>
            <person name="Kuo A."/>
            <person name="Barry K."/>
            <person name="Lipzen A."/>
            <person name="Henrissat B."/>
            <person name="Riley R."/>
            <person name="Ahrendt S."/>
            <person name="Nagy L.G."/>
            <person name="Grigoriev I.V."/>
            <person name="Martin F."/>
            <person name="Rosso M.N."/>
        </authorList>
    </citation>
    <scope>NUCLEOTIDE SEQUENCE</scope>
    <source>
        <strain evidence="1">CBS 384.51</strain>
    </source>
</reference>
<accession>A0ACB8U606</accession>